<name>A0AAD7ZZY3_DIPPU</name>
<dbReference type="EMBL" id="JASPKZ010004801">
    <property type="protein sequence ID" value="KAJ9589791.1"/>
    <property type="molecule type" value="Genomic_DNA"/>
</dbReference>
<organism evidence="1 2">
    <name type="scientific">Diploptera punctata</name>
    <name type="common">Pacific beetle cockroach</name>
    <dbReference type="NCBI Taxonomy" id="6984"/>
    <lineage>
        <taxon>Eukaryota</taxon>
        <taxon>Metazoa</taxon>
        <taxon>Ecdysozoa</taxon>
        <taxon>Arthropoda</taxon>
        <taxon>Hexapoda</taxon>
        <taxon>Insecta</taxon>
        <taxon>Pterygota</taxon>
        <taxon>Neoptera</taxon>
        <taxon>Polyneoptera</taxon>
        <taxon>Dictyoptera</taxon>
        <taxon>Blattodea</taxon>
        <taxon>Blaberoidea</taxon>
        <taxon>Blaberidae</taxon>
        <taxon>Diplopterinae</taxon>
        <taxon>Diploptera</taxon>
    </lineage>
</organism>
<protein>
    <submittedName>
        <fullName evidence="1">Uncharacterized protein</fullName>
    </submittedName>
</protein>
<dbReference type="AlphaFoldDB" id="A0AAD7ZZY3"/>
<sequence length="80" mass="9199">SFSRMNFQQKVCRISICQPETSFNKLHTSRDVTHGSPSFSEYAIGTARRYRLWGRELDEGRVPEGIHAMLEELGAVKQEK</sequence>
<feature type="non-terminal residue" evidence="1">
    <location>
        <position position="1"/>
    </location>
</feature>
<reference evidence="1" key="1">
    <citation type="journal article" date="2023" name="IScience">
        <title>Live-bearing cockroach genome reveals convergent evolutionary mechanisms linked to viviparity in insects and beyond.</title>
        <authorList>
            <person name="Fouks B."/>
            <person name="Harrison M.C."/>
            <person name="Mikhailova A.A."/>
            <person name="Marchal E."/>
            <person name="English S."/>
            <person name="Carruthers M."/>
            <person name="Jennings E.C."/>
            <person name="Chiamaka E.L."/>
            <person name="Frigard R.A."/>
            <person name="Pippel M."/>
            <person name="Attardo G.M."/>
            <person name="Benoit J.B."/>
            <person name="Bornberg-Bauer E."/>
            <person name="Tobe S.S."/>
        </authorList>
    </citation>
    <scope>NUCLEOTIDE SEQUENCE</scope>
    <source>
        <strain evidence="1">Stay&amp;Tobe</strain>
    </source>
</reference>
<reference evidence="1" key="2">
    <citation type="submission" date="2023-05" db="EMBL/GenBank/DDBJ databases">
        <authorList>
            <person name="Fouks B."/>
        </authorList>
    </citation>
    <scope>NUCLEOTIDE SEQUENCE</scope>
    <source>
        <strain evidence="1">Stay&amp;Tobe</strain>
        <tissue evidence="1">Testes</tissue>
    </source>
</reference>
<evidence type="ECO:0000313" key="1">
    <source>
        <dbReference type="EMBL" id="KAJ9589791.1"/>
    </source>
</evidence>
<proteinExistence type="predicted"/>
<comment type="caution">
    <text evidence="1">The sequence shown here is derived from an EMBL/GenBank/DDBJ whole genome shotgun (WGS) entry which is preliminary data.</text>
</comment>
<gene>
    <name evidence="1" type="ORF">L9F63_027949</name>
</gene>
<accession>A0AAD7ZZY3</accession>
<keyword evidence="2" id="KW-1185">Reference proteome</keyword>
<dbReference type="Proteomes" id="UP001233999">
    <property type="component" value="Unassembled WGS sequence"/>
</dbReference>
<evidence type="ECO:0000313" key="2">
    <source>
        <dbReference type="Proteomes" id="UP001233999"/>
    </source>
</evidence>